<comment type="caution">
    <text evidence="1">The sequence shown here is derived from an EMBL/GenBank/DDBJ whole genome shotgun (WGS) entry which is preliminary data.</text>
</comment>
<dbReference type="HOGENOM" id="CLU_1947736_0_0_4"/>
<keyword evidence="2" id="KW-1185">Reference proteome</keyword>
<dbReference type="Proteomes" id="UP000004956">
    <property type="component" value="Unassembled WGS sequence"/>
</dbReference>
<reference evidence="1 2" key="1">
    <citation type="submission" date="2011-11" db="EMBL/GenBank/DDBJ databases">
        <authorList>
            <person name="Weinstock G."/>
            <person name="Sodergren E."/>
            <person name="Clifton S."/>
            <person name="Fulton L."/>
            <person name="Fulton B."/>
            <person name="Courtney L."/>
            <person name="Fronick C."/>
            <person name="Harrison M."/>
            <person name="Strong C."/>
            <person name="Farmer C."/>
            <person name="Delahaunty K."/>
            <person name="Markovic C."/>
            <person name="Hall O."/>
            <person name="Minx P."/>
            <person name="Tomlinson C."/>
            <person name="Mitreva M."/>
            <person name="Hou S."/>
            <person name="Chen J."/>
            <person name="Wollam A."/>
            <person name="Pepin K.H."/>
            <person name="Johnson M."/>
            <person name="Bhonagiri V."/>
            <person name="Zhang X."/>
            <person name="Suruliraj S."/>
            <person name="Warren W."/>
            <person name="Chinwalla A."/>
            <person name="Mardis E.R."/>
            <person name="Wilson R.K."/>
        </authorList>
    </citation>
    <scope>NUCLEOTIDE SEQUENCE [LARGE SCALE GENOMIC DNA]</scope>
    <source>
        <strain evidence="1 2">YIT 11816</strain>
    </source>
</reference>
<dbReference type="AlphaFoldDB" id="H3KBW8"/>
<dbReference type="EMBL" id="AFBQ01000027">
    <property type="protein sequence ID" value="EHY32398.1"/>
    <property type="molecule type" value="Genomic_DNA"/>
</dbReference>
<proteinExistence type="predicted"/>
<accession>H3KBW8</accession>
<gene>
    <name evidence="1" type="ORF">HMPREF9440_00215</name>
</gene>
<name>H3KBW8_9BURK</name>
<dbReference type="STRING" id="762967.HMPREF9440_00215"/>
<evidence type="ECO:0000313" key="1">
    <source>
        <dbReference type="EMBL" id="EHY32398.1"/>
    </source>
</evidence>
<sequence>MERIRRNLRILSISEFASIPSFAVRHFAHSIESPFSFGRPFFAVHVRLGVSFFPQRPRMFLPETRGCLQSVFDGSIWMPCNNRASGYFHHSFQNRARAEIMSVGLLRRESEKTDESVWRIEMPENQCVA</sequence>
<protein>
    <submittedName>
        <fullName evidence="1">Uncharacterized protein</fullName>
    </submittedName>
</protein>
<organism evidence="1 2">
    <name type="scientific">Sutterella parvirubra YIT 11816</name>
    <dbReference type="NCBI Taxonomy" id="762967"/>
    <lineage>
        <taxon>Bacteria</taxon>
        <taxon>Pseudomonadati</taxon>
        <taxon>Pseudomonadota</taxon>
        <taxon>Betaproteobacteria</taxon>
        <taxon>Burkholderiales</taxon>
        <taxon>Sutterellaceae</taxon>
        <taxon>Sutterella</taxon>
    </lineage>
</organism>
<evidence type="ECO:0000313" key="2">
    <source>
        <dbReference type="Proteomes" id="UP000004956"/>
    </source>
</evidence>